<keyword evidence="2" id="KW-1185">Reference proteome</keyword>
<dbReference type="Proteomes" id="UP001470230">
    <property type="component" value="Unassembled WGS sequence"/>
</dbReference>
<sequence>MSIEIGTDTNYARVIVTGGGSSGLNAFADRGDFVGGQIGGSCTYKATLQSQGAGTQIGSTCGL</sequence>
<accession>A0ABR2L5K7</accession>
<organism evidence="1 2">
    <name type="scientific">Tritrichomonas musculus</name>
    <dbReference type="NCBI Taxonomy" id="1915356"/>
    <lineage>
        <taxon>Eukaryota</taxon>
        <taxon>Metamonada</taxon>
        <taxon>Parabasalia</taxon>
        <taxon>Tritrichomonadida</taxon>
        <taxon>Tritrichomonadidae</taxon>
        <taxon>Tritrichomonas</taxon>
    </lineage>
</organism>
<name>A0ABR2L5K7_9EUKA</name>
<comment type="caution">
    <text evidence="1">The sequence shown here is derived from an EMBL/GenBank/DDBJ whole genome shotgun (WGS) entry which is preliminary data.</text>
</comment>
<proteinExistence type="predicted"/>
<protein>
    <submittedName>
        <fullName evidence="1">Uncharacterized protein</fullName>
    </submittedName>
</protein>
<dbReference type="EMBL" id="JAPFFF010000001">
    <property type="protein sequence ID" value="KAK8898276.1"/>
    <property type="molecule type" value="Genomic_DNA"/>
</dbReference>
<gene>
    <name evidence="1" type="ORF">M9Y10_000555</name>
</gene>
<reference evidence="1 2" key="1">
    <citation type="submission" date="2024-04" db="EMBL/GenBank/DDBJ databases">
        <title>Tritrichomonas musculus Genome.</title>
        <authorList>
            <person name="Alves-Ferreira E."/>
            <person name="Grigg M."/>
            <person name="Lorenzi H."/>
            <person name="Galac M."/>
        </authorList>
    </citation>
    <scope>NUCLEOTIDE SEQUENCE [LARGE SCALE GENOMIC DNA]</scope>
    <source>
        <strain evidence="1 2">EAF2021</strain>
    </source>
</reference>
<evidence type="ECO:0000313" key="1">
    <source>
        <dbReference type="EMBL" id="KAK8898276.1"/>
    </source>
</evidence>
<evidence type="ECO:0000313" key="2">
    <source>
        <dbReference type="Proteomes" id="UP001470230"/>
    </source>
</evidence>